<organism evidence="2 3">
    <name type="scientific">Tritrichomonas musculus</name>
    <dbReference type="NCBI Taxonomy" id="1915356"/>
    <lineage>
        <taxon>Eukaryota</taxon>
        <taxon>Metamonada</taxon>
        <taxon>Parabasalia</taxon>
        <taxon>Tritrichomonadida</taxon>
        <taxon>Tritrichomonadidae</taxon>
        <taxon>Tritrichomonas</taxon>
    </lineage>
</organism>
<feature type="coiled-coil region" evidence="1">
    <location>
        <begin position="506"/>
        <end position="540"/>
    </location>
</feature>
<dbReference type="Proteomes" id="UP001470230">
    <property type="component" value="Unassembled WGS sequence"/>
</dbReference>
<proteinExistence type="predicted"/>
<evidence type="ECO:0000256" key="1">
    <source>
        <dbReference type="SAM" id="Coils"/>
    </source>
</evidence>
<evidence type="ECO:0000313" key="3">
    <source>
        <dbReference type="Proteomes" id="UP001470230"/>
    </source>
</evidence>
<feature type="coiled-coil region" evidence="1">
    <location>
        <begin position="208"/>
        <end position="372"/>
    </location>
</feature>
<keyword evidence="1" id="KW-0175">Coiled coil</keyword>
<reference evidence="2 3" key="1">
    <citation type="submission" date="2024-04" db="EMBL/GenBank/DDBJ databases">
        <title>Tritrichomonas musculus Genome.</title>
        <authorList>
            <person name="Alves-Ferreira E."/>
            <person name="Grigg M."/>
            <person name="Lorenzi H."/>
            <person name="Galac M."/>
        </authorList>
    </citation>
    <scope>NUCLEOTIDE SEQUENCE [LARGE SCALE GENOMIC DNA]</scope>
    <source>
        <strain evidence="2 3">EAF2021</strain>
    </source>
</reference>
<name>A0ABR2J186_9EUKA</name>
<evidence type="ECO:0000313" key="2">
    <source>
        <dbReference type="EMBL" id="KAK8870775.1"/>
    </source>
</evidence>
<accession>A0ABR2J186</accession>
<dbReference type="EMBL" id="JAPFFF010000014">
    <property type="protein sequence ID" value="KAK8870775.1"/>
    <property type="molecule type" value="Genomic_DNA"/>
</dbReference>
<comment type="caution">
    <text evidence="2">The sequence shown here is derived from an EMBL/GenBank/DDBJ whole genome shotgun (WGS) entry which is preliminary data.</text>
</comment>
<keyword evidence="3" id="KW-1185">Reference proteome</keyword>
<feature type="coiled-coil region" evidence="1">
    <location>
        <begin position="408"/>
        <end position="477"/>
    </location>
</feature>
<feature type="coiled-coil region" evidence="1">
    <location>
        <begin position="59"/>
        <end position="162"/>
    </location>
</feature>
<protein>
    <submittedName>
        <fullName evidence="2">Uncharacterized protein</fullName>
    </submittedName>
</protein>
<feature type="coiled-coil region" evidence="1">
    <location>
        <begin position="765"/>
        <end position="1020"/>
    </location>
</feature>
<gene>
    <name evidence="2" type="ORF">M9Y10_008662</name>
</gene>
<sequence length="1115" mass="130155">MASSISQSQLEDSIDSSRFSEIKQIEIEHDPQKALLRIRKDYAALQAQYEEAMTYVQQMDDIHRQLGELTKENTKLKSEKDEVERRLQIALQVNEELNSKLQIQRAQFPIQQQGQINPNLKLLYEQEKIKSDEQIQKLNQSLSEAEKSIQDQKSETEKVKGNLKQIFDAAKNKFNKDFNSTQELVDFFNSSNIQSETENASSLSTSILSQTGNQTEELESKIKNYRQKYNEERRTNKQLQKTLKKISKKHHSLSKSQEYEVDNLNDKVTDLQNTIKKTQTDYDKKLKEKQTENEKITIELQTAKLKIDELNKQIQQQKQKYQFQLDLQQKKQEQQQQLNEVTKNDITSQTVINQYKESISELNSKLDAQTVKTKEISKLYILLKKQYVQLNKRFEINKKEKSDILLKYQTNETENTKIINENNSLKEEIKKLEFEKDSLEMQSVSNDSTKKADQIKLDKTNAKVDELLLQIEKFKTERSVFQSLLDMQKKEISSIYRERDNIFNVIRKQNSLLKQCENQINNLSHEKKDLIRQVDYLTSNKNSNFMNSQFESMMNATNPSQNFNGIQSPSQNFNSIQNPSQNFNGIQSPPQNFDQLLNQIQKSNQSNLNQSIPLTAWTSSELPTNLVQPILEIGKKENMKVTDKIQKVINTISQYYNSELADKDESLKALSSSSENCEKLFQQFADSICNLIGEKKTKATQMNQQTIITRIGQIIKENSTMLDDITKFDNSIQALFKKLNVNSFSEATQEIENIFRAIQKVDGKLKKQKNINRKLVEIIDAAQNESFEKQTELESIIEEQKKLNEYSNIEKDSLSQENNELKTKCKALEEDFETFKSYSEETIEEMKSNNDKKMNEIKEKYQKEQENLLSEIIEKDNNIKELREVYRKSENSLEKCLKTTVILKNNCNSQQEKIKQLQSNFSDMQRQYKEKLTKEKENFTQILNKTIEQYKNKNESLRVLLDKATAALSESDMKNHDLAATNNQLNLDKQQLLARIETQKQEIEREKQLSESKLKAMQLAVDVQNQSAIETETAKFDREKRQIYTDIANSFKQFYDARQKLDEVALKNLLEKVSQELNRLIYQEASLKTLLGVKQGDRLEDAVSKLFMTVYNVNK</sequence>